<dbReference type="OrthoDB" id="409012at2759"/>
<evidence type="ECO:0000313" key="2">
    <source>
        <dbReference type="Proteomes" id="UP000649617"/>
    </source>
</evidence>
<sequence>SYDKTSRTIFLPFGDAYSWTYNSDFAGWTEYAAVTLNLAFFSPGKLRVEFDKDFRSATMQIVLAGVSLADVAGLWAMNRTDESGEFWNRMQWDHGKWRFIYDISKAVDAGGDKLPAWSQMVKSAIAGTMVHGNGCGHTMVKTDVQLMH</sequence>
<name>A0A812NNA8_SYMPI</name>
<feature type="non-terminal residue" evidence="1">
    <location>
        <position position="148"/>
    </location>
</feature>
<dbReference type="Proteomes" id="UP000649617">
    <property type="component" value="Unassembled WGS sequence"/>
</dbReference>
<keyword evidence="2" id="KW-1185">Reference proteome</keyword>
<dbReference type="AlphaFoldDB" id="A0A812NNA8"/>
<protein>
    <submittedName>
        <fullName evidence="1">Uncharacterized protein</fullName>
    </submittedName>
</protein>
<comment type="caution">
    <text evidence="1">The sequence shown here is derived from an EMBL/GenBank/DDBJ whole genome shotgun (WGS) entry which is preliminary data.</text>
</comment>
<evidence type="ECO:0000313" key="1">
    <source>
        <dbReference type="EMBL" id="CAE7296258.1"/>
    </source>
</evidence>
<reference evidence="1" key="1">
    <citation type="submission" date="2021-02" db="EMBL/GenBank/DDBJ databases">
        <authorList>
            <person name="Dougan E. K."/>
            <person name="Rhodes N."/>
            <person name="Thang M."/>
            <person name="Chan C."/>
        </authorList>
    </citation>
    <scope>NUCLEOTIDE SEQUENCE</scope>
</reference>
<gene>
    <name evidence="1" type="ORF">SPIL2461_LOCUS6673</name>
</gene>
<proteinExistence type="predicted"/>
<accession>A0A812NNA8</accession>
<dbReference type="EMBL" id="CAJNIZ010010193">
    <property type="protein sequence ID" value="CAE7296258.1"/>
    <property type="molecule type" value="Genomic_DNA"/>
</dbReference>
<organism evidence="1 2">
    <name type="scientific">Symbiodinium pilosum</name>
    <name type="common">Dinoflagellate</name>
    <dbReference type="NCBI Taxonomy" id="2952"/>
    <lineage>
        <taxon>Eukaryota</taxon>
        <taxon>Sar</taxon>
        <taxon>Alveolata</taxon>
        <taxon>Dinophyceae</taxon>
        <taxon>Suessiales</taxon>
        <taxon>Symbiodiniaceae</taxon>
        <taxon>Symbiodinium</taxon>
    </lineage>
</organism>
<feature type="non-terminal residue" evidence="1">
    <location>
        <position position="1"/>
    </location>
</feature>